<dbReference type="KEGG" id="agv:OJF2_47550"/>
<dbReference type="PANTHER" id="PTHR43537">
    <property type="entry name" value="TRANSCRIPTIONAL REGULATOR, GNTR FAMILY"/>
    <property type="match status" value="1"/>
</dbReference>
<dbReference type="Pfam" id="PF00392">
    <property type="entry name" value="GntR"/>
    <property type="match status" value="1"/>
</dbReference>
<evidence type="ECO:0000313" key="6">
    <source>
        <dbReference type="EMBL" id="QEH36195.1"/>
    </source>
</evidence>
<keyword evidence="1" id="KW-0805">Transcription regulation</keyword>
<evidence type="ECO:0000259" key="5">
    <source>
        <dbReference type="PROSITE" id="PS50949"/>
    </source>
</evidence>
<dbReference type="GO" id="GO:0003700">
    <property type="term" value="F:DNA-binding transcription factor activity"/>
    <property type="evidence" value="ECO:0007669"/>
    <property type="project" value="InterPro"/>
</dbReference>
<dbReference type="PANTHER" id="PTHR43537:SF24">
    <property type="entry name" value="GLUCONATE OPERON TRANSCRIPTIONAL REPRESSOR"/>
    <property type="match status" value="1"/>
</dbReference>
<dbReference type="PROSITE" id="PS50949">
    <property type="entry name" value="HTH_GNTR"/>
    <property type="match status" value="1"/>
</dbReference>
<keyword evidence="2" id="KW-0238">DNA-binding</keyword>
<dbReference type="RefSeq" id="WP_148595908.1">
    <property type="nucleotide sequence ID" value="NZ_CP042997.1"/>
</dbReference>
<dbReference type="SMART" id="SM00895">
    <property type="entry name" value="FCD"/>
    <property type="match status" value="1"/>
</dbReference>
<evidence type="ECO:0000256" key="2">
    <source>
        <dbReference type="ARBA" id="ARBA00023125"/>
    </source>
</evidence>
<dbReference type="Gene3D" id="1.10.10.10">
    <property type="entry name" value="Winged helix-like DNA-binding domain superfamily/Winged helix DNA-binding domain"/>
    <property type="match status" value="1"/>
</dbReference>
<name>A0A5B9W7Y0_9BACT</name>
<dbReference type="GO" id="GO:0003677">
    <property type="term" value="F:DNA binding"/>
    <property type="evidence" value="ECO:0007669"/>
    <property type="project" value="UniProtKB-KW"/>
</dbReference>
<evidence type="ECO:0000256" key="3">
    <source>
        <dbReference type="ARBA" id="ARBA00023163"/>
    </source>
</evidence>
<organism evidence="6 7">
    <name type="scientific">Aquisphaera giovannonii</name>
    <dbReference type="NCBI Taxonomy" id="406548"/>
    <lineage>
        <taxon>Bacteria</taxon>
        <taxon>Pseudomonadati</taxon>
        <taxon>Planctomycetota</taxon>
        <taxon>Planctomycetia</taxon>
        <taxon>Isosphaerales</taxon>
        <taxon>Isosphaeraceae</taxon>
        <taxon>Aquisphaera</taxon>
    </lineage>
</organism>
<reference evidence="6 7" key="1">
    <citation type="submission" date="2019-08" db="EMBL/GenBank/DDBJ databases">
        <title>Deep-cultivation of Planctomycetes and their phenomic and genomic characterization uncovers novel biology.</title>
        <authorList>
            <person name="Wiegand S."/>
            <person name="Jogler M."/>
            <person name="Boedeker C."/>
            <person name="Pinto D."/>
            <person name="Vollmers J."/>
            <person name="Rivas-Marin E."/>
            <person name="Kohn T."/>
            <person name="Peeters S.H."/>
            <person name="Heuer A."/>
            <person name="Rast P."/>
            <person name="Oberbeckmann S."/>
            <person name="Bunk B."/>
            <person name="Jeske O."/>
            <person name="Meyerdierks A."/>
            <person name="Storesund J.E."/>
            <person name="Kallscheuer N."/>
            <person name="Luecker S."/>
            <person name="Lage O.M."/>
            <person name="Pohl T."/>
            <person name="Merkel B.J."/>
            <person name="Hornburger P."/>
            <person name="Mueller R.-W."/>
            <person name="Bruemmer F."/>
            <person name="Labrenz M."/>
            <person name="Spormann A.M."/>
            <person name="Op den Camp H."/>
            <person name="Overmann J."/>
            <person name="Amann R."/>
            <person name="Jetten M.S.M."/>
            <person name="Mascher T."/>
            <person name="Medema M.H."/>
            <person name="Devos D.P."/>
            <person name="Kaster A.-K."/>
            <person name="Ovreas L."/>
            <person name="Rohde M."/>
            <person name="Galperin M.Y."/>
            <person name="Jogler C."/>
        </authorList>
    </citation>
    <scope>NUCLEOTIDE SEQUENCE [LARGE SCALE GENOMIC DNA]</scope>
    <source>
        <strain evidence="6 7">OJF2</strain>
    </source>
</reference>
<dbReference type="InterPro" id="IPR036388">
    <property type="entry name" value="WH-like_DNA-bd_sf"/>
</dbReference>
<dbReference type="InterPro" id="IPR036390">
    <property type="entry name" value="WH_DNA-bd_sf"/>
</dbReference>
<dbReference type="InterPro" id="IPR008920">
    <property type="entry name" value="TF_FadR/GntR_C"/>
</dbReference>
<dbReference type="Pfam" id="PF07729">
    <property type="entry name" value="FCD"/>
    <property type="match status" value="1"/>
</dbReference>
<evidence type="ECO:0000256" key="4">
    <source>
        <dbReference type="SAM" id="MobiDB-lite"/>
    </source>
</evidence>
<dbReference type="AlphaFoldDB" id="A0A5B9W7Y0"/>
<dbReference type="Proteomes" id="UP000324233">
    <property type="component" value="Chromosome"/>
</dbReference>
<dbReference type="SUPFAM" id="SSF48008">
    <property type="entry name" value="GntR ligand-binding domain-like"/>
    <property type="match status" value="1"/>
</dbReference>
<proteinExistence type="predicted"/>
<feature type="region of interest" description="Disordered" evidence="4">
    <location>
        <begin position="205"/>
        <end position="242"/>
    </location>
</feature>
<dbReference type="Gene3D" id="1.20.120.530">
    <property type="entry name" value="GntR ligand-binding domain-like"/>
    <property type="match status" value="1"/>
</dbReference>
<gene>
    <name evidence="6" type="primary">ydfH_2</name>
    <name evidence="6" type="ORF">OJF2_47550</name>
</gene>
<evidence type="ECO:0000256" key="1">
    <source>
        <dbReference type="ARBA" id="ARBA00023015"/>
    </source>
</evidence>
<dbReference type="OrthoDB" id="287672at2"/>
<accession>A0A5B9W7Y0</accession>
<protein>
    <submittedName>
        <fullName evidence="6">Putative HTH-type transcriptional regulator YdfH</fullName>
    </submittedName>
</protein>
<dbReference type="EMBL" id="CP042997">
    <property type="protein sequence ID" value="QEH36195.1"/>
    <property type="molecule type" value="Genomic_DNA"/>
</dbReference>
<evidence type="ECO:0000313" key="7">
    <source>
        <dbReference type="Proteomes" id="UP000324233"/>
    </source>
</evidence>
<dbReference type="InterPro" id="IPR000524">
    <property type="entry name" value="Tscrpt_reg_HTH_GntR"/>
</dbReference>
<sequence length="242" mass="26887">MKVVKKDCIRDQIRRVIAERILGGVYRPGDRLVELQIAREFGVSQGPVREAFLELEGSRLVECGSYRGTRVRSICLRELREAYQARAMIEQEAAPAAARHFRGNVEGLRKEHEAIMRAAEAGDLAEVSKRNSALHRLILEGSGNSVLLRLWESLSFETLTFVRVSRPDGPECLMRTLANHVPIIDALEAGDGELAGRLLREHSLSILPPDEGPCDEEAPAPIEQESRPPARAASRPKRKAKA</sequence>
<dbReference type="CDD" id="cd07377">
    <property type="entry name" value="WHTH_GntR"/>
    <property type="match status" value="1"/>
</dbReference>
<keyword evidence="3" id="KW-0804">Transcription</keyword>
<feature type="domain" description="HTH gntR-type" evidence="5">
    <location>
        <begin position="7"/>
        <end position="74"/>
    </location>
</feature>
<dbReference type="InterPro" id="IPR011711">
    <property type="entry name" value="GntR_C"/>
</dbReference>
<keyword evidence="7" id="KW-1185">Reference proteome</keyword>
<dbReference type="SMART" id="SM00345">
    <property type="entry name" value="HTH_GNTR"/>
    <property type="match status" value="1"/>
</dbReference>
<dbReference type="SUPFAM" id="SSF46785">
    <property type="entry name" value="Winged helix' DNA-binding domain"/>
    <property type="match status" value="1"/>
</dbReference>